<evidence type="ECO:0000313" key="3">
    <source>
        <dbReference type="Proteomes" id="UP000076717"/>
    </source>
</evidence>
<keyword evidence="3" id="KW-1185">Reference proteome</keyword>
<dbReference type="AlphaFoldDB" id="A0A166IB83"/>
<sequence length="85" mass="8760">MIDLLPRRLVVGTLLAAAVVIVVGMAYVFTSRTPGTGVQVIVLGIGGIVGAVVLLRVPAHWLPAMALAFFAVVPTPITRRASPSG</sequence>
<proteinExistence type="predicted"/>
<dbReference type="EMBL" id="LIIN01000016">
    <property type="protein sequence ID" value="KZX22083.1"/>
    <property type="molecule type" value="Genomic_DNA"/>
</dbReference>
<feature type="transmembrane region" description="Helical" evidence="1">
    <location>
        <begin position="36"/>
        <end position="55"/>
    </location>
</feature>
<protein>
    <submittedName>
        <fullName evidence="2">Uncharacterized protein</fullName>
    </submittedName>
</protein>
<name>A0A166IB83_9MICO</name>
<evidence type="ECO:0000256" key="1">
    <source>
        <dbReference type="SAM" id="Phobius"/>
    </source>
</evidence>
<organism evidence="2 3">
    <name type="scientific">Rathayibacter tanaceti</name>
    <dbReference type="NCBI Taxonomy" id="1671680"/>
    <lineage>
        <taxon>Bacteria</taxon>
        <taxon>Bacillati</taxon>
        <taxon>Actinomycetota</taxon>
        <taxon>Actinomycetes</taxon>
        <taxon>Micrococcales</taxon>
        <taxon>Microbacteriaceae</taxon>
        <taxon>Rathayibacter</taxon>
    </lineage>
</organism>
<keyword evidence="1" id="KW-0472">Membrane</keyword>
<keyword evidence="1" id="KW-0812">Transmembrane</keyword>
<comment type="caution">
    <text evidence="2">The sequence shown here is derived from an EMBL/GenBank/DDBJ whole genome shotgun (WGS) entry which is preliminary data.</text>
</comment>
<evidence type="ECO:0000313" key="2">
    <source>
        <dbReference type="EMBL" id="KZX22083.1"/>
    </source>
</evidence>
<accession>A0A166IB83</accession>
<dbReference type="Proteomes" id="UP000076717">
    <property type="component" value="Unassembled WGS sequence"/>
</dbReference>
<dbReference type="RefSeq" id="WP_068208734.1">
    <property type="nucleotide sequence ID" value="NZ_LIIN01000016.1"/>
</dbReference>
<feature type="transmembrane region" description="Helical" evidence="1">
    <location>
        <begin position="9"/>
        <end position="30"/>
    </location>
</feature>
<reference evidence="2 3" key="1">
    <citation type="submission" date="2015-08" db="EMBL/GenBank/DDBJ databases">
        <title>Draft Genome Sequence of Rathayibacter sp. Strain VKM Ac-2596 Isolated from Leaf Gall Induced by Plant-Parasitic Nematodes.</title>
        <authorList>
            <person name="Vasilenko O.V."/>
            <person name="Starodumova I.P."/>
            <person name="Tarlachkov S.V."/>
            <person name="Dorofeeva L.V."/>
            <person name="Evtushenko L.I."/>
        </authorList>
    </citation>
    <scope>NUCLEOTIDE SEQUENCE [LARGE SCALE GENOMIC DNA]</scope>
    <source>
        <strain evidence="2 3">VKM Ac-2596</strain>
    </source>
</reference>
<dbReference type="PATRIC" id="fig|1671680.3.peg.843"/>
<gene>
    <name evidence="2" type="ORF">ACH61_00795</name>
</gene>
<keyword evidence="1" id="KW-1133">Transmembrane helix</keyword>